<keyword evidence="2 5" id="KW-0812">Transmembrane</keyword>
<evidence type="ECO:0000256" key="2">
    <source>
        <dbReference type="ARBA" id="ARBA00022692"/>
    </source>
</evidence>
<evidence type="ECO:0000313" key="7">
    <source>
        <dbReference type="RefSeq" id="XP_003739402.2"/>
    </source>
</evidence>
<dbReference type="GO" id="GO:0016020">
    <property type="term" value="C:membrane"/>
    <property type="evidence" value="ECO:0007669"/>
    <property type="project" value="UniProtKB-SubCell"/>
</dbReference>
<feature type="transmembrane region" description="Helical" evidence="5">
    <location>
        <begin position="33"/>
        <end position="51"/>
    </location>
</feature>
<accession>A0AAJ6QP33</accession>
<keyword evidence="3 5" id="KW-1133">Transmembrane helix</keyword>
<comment type="subcellular location">
    <subcellularLocation>
        <location evidence="1">Membrane</location>
        <topology evidence="1">Multi-pass membrane protein</topology>
    </subcellularLocation>
</comment>
<feature type="transmembrane region" description="Helical" evidence="5">
    <location>
        <begin position="150"/>
        <end position="170"/>
    </location>
</feature>
<evidence type="ECO:0000313" key="6">
    <source>
        <dbReference type="Proteomes" id="UP000694867"/>
    </source>
</evidence>
<organism evidence="6 7">
    <name type="scientific">Galendromus occidentalis</name>
    <name type="common">western predatory mite</name>
    <dbReference type="NCBI Taxonomy" id="34638"/>
    <lineage>
        <taxon>Eukaryota</taxon>
        <taxon>Metazoa</taxon>
        <taxon>Ecdysozoa</taxon>
        <taxon>Arthropoda</taxon>
        <taxon>Chelicerata</taxon>
        <taxon>Arachnida</taxon>
        <taxon>Acari</taxon>
        <taxon>Parasitiformes</taxon>
        <taxon>Mesostigmata</taxon>
        <taxon>Gamasina</taxon>
        <taxon>Phytoseioidea</taxon>
        <taxon>Phytoseiidae</taxon>
        <taxon>Typhlodrominae</taxon>
        <taxon>Galendromus</taxon>
    </lineage>
</organism>
<dbReference type="RefSeq" id="XP_003739402.2">
    <property type="nucleotide sequence ID" value="XM_003739354.2"/>
</dbReference>
<dbReference type="KEGG" id="goe:100900100"/>
<evidence type="ECO:0000256" key="4">
    <source>
        <dbReference type="ARBA" id="ARBA00023136"/>
    </source>
</evidence>
<dbReference type="AlphaFoldDB" id="A0AAJ6QP33"/>
<keyword evidence="4 5" id="KW-0472">Membrane</keyword>
<proteinExistence type="predicted"/>
<protein>
    <submittedName>
        <fullName evidence="7">Uncharacterized protein LOC100900100</fullName>
    </submittedName>
</protein>
<dbReference type="PANTHER" id="PTHR23507">
    <property type="entry name" value="ZGC:174356"/>
    <property type="match status" value="1"/>
</dbReference>
<dbReference type="GeneID" id="100900100"/>
<gene>
    <name evidence="7" type="primary">LOC100900100</name>
</gene>
<dbReference type="Proteomes" id="UP000694867">
    <property type="component" value="Unplaced"/>
</dbReference>
<sequence>MESESIMSSESSSSSETRPMVHHGQYLPLTQKYVLDLVLATYVLYVGLLWIPLNDVMMTKSCYFELKYNASICESLTNNSAFLNEVHRVTKYYGLASNIVASLPAAMSTIIASNFMTRSGMKVPVICAIVCTVITCALQLYSFVHMSLPLVFNVIFQIPQAIGGGQLVVMTAVQTRIALTTSAEDRKYRYFLLRYLLLLSNLIAVAIGTPLYKHHGPFSLAVLLIGSLLFSLILIVFVFRDLGVYSNESVCTALANSADFSTLRKGLDCLEQARPGHARAQIYFMLISLTIANIPYAGNVDGERKNLHSWRIVAVLGCLMTDDNTLLHHRN</sequence>
<name>A0AAJ6QP33_9ACAR</name>
<dbReference type="SUPFAM" id="SSF103473">
    <property type="entry name" value="MFS general substrate transporter"/>
    <property type="match status" value="1"/>
</dbReference>
<dbReference type="InterPro" id="IPR036259">
    <property type="entry name" value="MFS_trans_sf"/>
</dbReference>
<feature type="transmembrane region" description="Helical" evidence="5">
    <location>
        <begin position="191"/>
        <end position="212"/>
    </location>
</feature>
<keyword evidence="6" id="KW-1185">Reference proteome</keyword>
<reference evidence="7" key="1">
    <citation type="submission" date="2025-08" db="UniProtKB">
        <authorList>
            <consortium name="RefSeq"/>
        </authorList>
    </citation>
    <scope>IDENTIFICATION</scope>
</reference>
<evidence type="ECO:0000256" key="3">
    <source>
        <dbReference type="ARBA" id="ARBA00022989"/>
    </source>
</evidence>
<dbReference type="GO" id="GO:0022857">
    <property type="term" value="F:transmembrane transporter activity"/>
    <property type="evidence" value="ECO:0007669"/>
    <property type="project" value="TreeGrafter"/>
</dbReference>
<feature type="transmembrane region" description="Helical" evidence="5">
    <location>
        <begin position="218"/>
        <end position="239"/>
    </location>
</feature>
<feature type="transmembrane region" description="Helical" evidence="5">
    <location>
        <begin position="123"/>
        <end position="144"/>
    </location>
</feature>
<evidence type="ECO:0000256" key="5">
    <source>
        <dbReference type="SAM" id="Phobius"/>
    </source>
</evidence>
<dbReference type="PANTHER" id="PTHR23507:SF1">
    <property type="entry name" value="FI18259P1-RELATED"/>
    <property type="match status" value="1"/>
</dbReference>
<evidence type="ECO:0000256" key="1">
    <source>
        <dbReference type="ARBA" id="ARBA00004141"/>
    </source>
</evidence>
<dbReference type="Gene3D" id="1.20.1250.20">
    <property type="entry name" value="MFS general substrate transporter like domains"/>
    <property type="match status" value="1"/>
</dbReference>